<evidence type="ECO:0000313" key="1">
    <source>
        <dbReference type="EMBL" id="KRM75898.1"/>
    </source>
</evidence>
<evidence type="ECO:0008006" key="3">
    <source>
        <dbReference type="Google" id="ProtNLM"/>
    </source>
</evidence>
<dbReference type="PATRIC" id="fig|1423733.4.peg.2156"/>
<dbReference type="Proteomes" id="UP000051845">
    <property type="component" value="Unassembled WGS sequence"/>
</dbReference>
<reference evidence="1 2" key="1">
    <citation type="journal article" date="2015" name="Genome Announc.">
        <title>Expanding the biotechnology potential of lactobacilli through comparative genomics of 213 strains and associated genera.</title>
        <authorList>
            <person name="Sun Z."/>
            <person name="Harris H.M."/>
            <person name="McCann A."/>
            <person name="Guo C."/>
            <person name="Argimon S."/>
            <person name="Zhang W."/>
            <person name="Yang X."/>
            <person name="Jeffery I.B."/>
            <person name="Cooney J.C."/>
            <person name="Kagawa T.F."/>
            <person name="Liu W."/>
            <person name="Song Y."/>
            <person name="Salvetti E."/>
            <person name="Wrobel A."/>
            <person name="Rasinkangas P."/>
            <person name="Parkhill J."/>
            <person name="Rea M.C."/>
            <person name="O'Sullivan O."/>
            <person name="Ritari J."/>
            <person name="Douillard F.P."/>
            <person name="Paul Ross R."/>
            <person name="Yang R."/>
            <person name="Briner A.E."/>
            <person name="Felis G.E."/>
            <person name="de Vos W.M."/>
            <person name="Barrangou R."/>
            <person name="Klaenhammer T.R."/>
            <person name="Caufield P.W."/>
            <person name="Cui Y."/>
            <person name="Zhang H."/>
            <person name="O'Toole P.W."/>
        </authorList>
    </citation>
    <scope>NUCLEOTIDE SEQUENCE [LARGE SCALE GENOMIC DNA]</scope>
    <source>
        <strain evidence="1 2">DSM 20515</strain>
    </source>
</reference>
<name>A0A0R2BA22_SECCO</name>
<accession>A0A0R2BA22</accession>
<evidence type="ECO:0000313" key="2">
    <source>
        <dbReference type="Proteomes" id="UP000051845"/>
    </source>
</evidence>
<gene>
    <name evidence="1" type="ORF">FC82_GL002052</name>
</gene>
<protein>
    <recommendedName>
        <fullName evidence="3">D-alanyl-D-alanine carboxypeptidase</fullName>
    </recommendedName>
</protein>
<proteinExistence type="predicted"/>
<comment type="caution">
    <text evidence="1">The sequence shown here is derived from an EMBL/GenBank/DDBJ whole genome shotgun (WGS) entry which is preliminary data.</text>
</comment>
<dbReference type="EMBL" id="AYYR01000043">
    <property type="protein sequence ID" value="KRM75898.1"/>
    <property type="molecule type" value="Genomic_DNA"/>
</dbReference>
<dbReference type="RefSeq" id="WP_056996675.1">
    <property type="nucleotide sequence ID" value="NZ_AYYR01000043.1"/>
</dbReference>
<organism evidence="1 2">
    <name type="scientific">Secundilactobacillus collinoides DSM 20515 = JCM 1123</name>
    <dbReference type="NCBI Taxonomy" id="1423733"/>
    <lineage>
        <taxon>Bacteria</taxon>
        <taxon>Bacillati</taxon>
        <taxon>Bacillota</taxon>
        <taxon>Bacilli</taxon>
        <taxon>Lactobacillales</taxon>
        <taxon>Lactobacillaceae</taxon>
        <taxon>Secundilactobacillus</taxon>
    </lineage>
</organism>
<dbReference type="AlphaFoldDB" id="A0A0R2BA22"/>
<sequence>MKPIKLALAVTIALVGIGTPGIKKANASSYTITHTEYYQTRPIYHAANKSQSAYVWNKAHTKKIHNLKNYPNTNWDATAAITLKHNGKSALYYAVIASTPNNKTNVEGYVWHGYLTKGYNKNYAVWNNLALQGFTSTSDYQSYINQSSSQQLTRDVLKLFPNSSLSLSLSNYVENRDMLADDSATFNKSYSNAVIPSKANNYFYHSYKDTRSTTTRLQEIETALNAEGYSATKRASLKGYQIGIYYVDKYYGDTDDTGLGIILAKPTN</sequence>